<dbReference type="OMA" id="FISHHEN"/>
<dbReference type="GO" id="GO:0016705">
    <property type="term" value="F:oxidoreductase activity, acting on paired donors, with incorporation or reduction of molecular oxygen"/>
    <property type="evidence" value="ECO:0007669"/>
    <property type="project" value="InterPro"/>
</dbReference>
<dbReference type="PRINTS" id="PR00385">
    <property type="entry name" value="P450"/>
</dbReference>
<evidence type="ECO:0008006" key="13">
    <source>
        <dbReference type="Google" id="ProtNLM"/>
    </source>
</evidence>
<dbReference type="HOGENOM" id="CLU_001570_28_2_1"/>
<evidence type="ECO:0000313" key="11">
    <source>
        <dbReference type="EnsemblMetazoa" id="CapteP134490"/>
    </source>
</evidence>
<dbReference type="PROSITE" id="PS00086">
    <property type="entry name" value="CYTOCHROME_P450"/>
    <property type="match status" value="1"/>
</dbReference>
<dbReference type="Pfam" id="PF00067">
    <property type="entry name" value="p450"/>
    <property type="match status" value="1"/>
</dbReference>
<dbReference type="SUPFAM" id="SSF48264">
    <property type="entry name" value="Cytochrome P450"/>
    <property type="match status" value="1"/>
</dbReference>
<reference evidence="12" key="1">
    <citation type="submission" date="2012-12" db="EMBL/GenBank/DDBJ databases">
        <authorList>
            <person name="Hellsten U."/>
            <person name="Grimwood J."/>
            <person name="Chapman J.A."/>
            <person name="Shapiro H."/>
            <person name="Aerts A."/>
            <person name="Otillar R.P."/>
            <person name="Terry A.Y."/>
            <person name="Boore J.L."/>
            <person name="Simakov O."/>
            <person name="Marletaz F."/>
            <person name="Cho S.-J."/>
            <person name="Edsinger-Gonzales E."/>
            <person name="Havlak P."/>
            <person name="Kuo D.-H."/>
            <person name="Larsson T."/>
            <person name="Lv J."/>
            <person name="Arendt D."/>
            <person name="Savage R."/>
            <person name="Osoegawa K."/>
            <person name="de Jong P."/>
            <person name="Lindberg D.R."/>
            <person name="Seaver E.C."/>
            <person name="Weisblat D.A."/>
            <person name="Putnam N.H."/>
            <person name="Grigoriev I.V."/>
            <person name="Rokhsar D.S."/>
        </authorList>
    </citation>
    <scope>NUCLEOTIDE SEQUENCE</scope>
    <source>
        <strain evidence="12">I ESC-2004</strain>
    </source>
</reference>
<dbReference type="AlphaFoldDB" id="R7UR53"/>
<keyword evidence="4 8" id="KW-0479">Metal-binding</keyword>
<dbReference type="Gene3D" id="1.10.630.10">
    <property type="entry name" value="Cytochrome P450"/>
    <property type="match status" value="1"/>
</dbReference>
<evidence type="ECO:0000256" key="4">
    <source>
        <dbReference type="ARBA" id="ARBA00022723"/>
    </source>
</evidence>
<dbReference type="OrthoDB" id="3945418at2759"/>
<dbReference type="PANTHER" id="PTHR24279:SF120">
    <property type="entry name" value="CYTOCHROME P450"/>
    <property type="match status" value="1"/>
</dbReference>
<dbReference type="EMBL" id="AMQN01006689">
    <property type="status" value="NOT_ANNOTATED_CDS"/>
    <property type="molecule type" value="Genomic_DNA"/>
</dbReference>
<organism evidence="10">
    <name type="scientific">Capitella teleta</name>
    <name type="common">Polychaete worm</name>
    <dbReference type="NCBI Taxonomy" id="283909"/>
    <lineage>
        <taxon>Eukaryota</taxon>
        <taxon>Metazoa</taxon>
        <taxon>Spiralia</taxon>
        <taxon>Lophotrochozoa</taxon>
        <taxon>Annelida</taxon>
        <taxon>Polychaeta</taxon>
        <taxon>Sedentaria</taxon>
        <taxon>Scolecida</taxon>
        <taxon>Capitellidae</taxon>
        <taxon>Capitella</taxon>
    </lineage>
</organism>
<evidence type="ECO:0000256" key="7">
    <source>
        <dbReference type="ARBA" id="ARBA00023033"/>
    </source>
</evidence>
<dbReference type="STRING" id="283909.R7UR53"/>
<dbReference type="PANTHER" id="PTHR24279">
    <property type="entry name" value="CYTOCHROME P450"/>
    <property type="match status" value="1"/>
</dbReference>
<accession>R7UR53</accession>
<dbReference type="EMBL" id="KB298957">
    <property type="protein sequence ID" value="ELU08568.1"/>
    <property type="molecule type" value="Genomic_DNA"/>
</dbReference>
<comment type="cofactor">
    <cofactor evidence="1 8">
        <name>heme</name>
        <dbReference type="ChEBI" id="CHEBI:30413"/>
    </cofactor>
</comment>
<evidence type="ECO:0000313" key="12">
    <source>
        <dbReference type="Proteomes" id="UP000014760"/>
    </source>
</evidence>
<feature type="binding site" description="axial binding residue" evidence="8">
    <location>
        <position position="416"/>
    </location>
    <ligand>
        <name>heme</name>
        <dbReference type="ChEBI" id="CHEBI:30413"/>
    </ligand>
    <ligandPart>
        <name>Fe</name>
        <dbReference type="ChEBI" id="CHEBI:18248"/>
    </ligandPart>
</feature>
<evidence type="ECO:0000256" key="2">
    <source>
        <dbReference type="ARBA" id="ARBA00010617"/>
    </source>
</evidence>
<dbReference type="FunCoup" id="R7UR53">
    <property type="interactions" value="42"/>
</dbReference>
<dbReference type="FunFam" id="1.10.630.10:FF:000006">
    <property type="entry name" value="Cytochrome P450 302a1, mitochondrial"/>
    <property type="match status" value="1"/>
</dbReference>
<evidence type="ECO:0000256" key="3">
    <source>
        <dbReference type="ARBA" id="ARBA00022617"/>
    </source>
</evidence>
<dbReference type="Proteomes" id="UP000014760">
    <property type="component" value="Unassembled WGS sequence"/>
</dbReference>
<dbReference type="PRINTS" id="PR00463">
    <property type="entry name" value="EP450I"/>
</dbReference>
<reference evidence="11" key="3">
    <citation type="submission" date="2015-06" db="UniProtKB">
        <authorList>
            <consortium name="EnsemblMetazoa"/>
        </authorList>
    </citation>
    <scope>IDENTIFICATION</scope>
</reference>
<proteinExistence type="inferred from homology"/>
<keyword evidence="6 8" id="KW-0408">Iron</keyword>
<dbReference type="GO" id="GO:0005506">
    <property type="term" value="F:iron ion binding"/>
    <property type="evidence" value="ECO:0007669"/>
    <property type="project" value="InterPro"/>
</dbReference>
<gene>
    <name evidence="10" type="ORF">CAPTEDRAFT_134490</name>
</gene>
<dbReference type="InterPro" id="IPR017972">
    <property type="entry name" value="Cyt_P450_CS"/>
</dbReference>
<keyword evidence="5 9" id="KW-0560">Oxidoreductase</keyword>
<evidence type="ECO:0000256" key="9">
    <source>
        <dbReference type="RuleBase" id="RU000461"/>
    </source>
</evidence>
<dbReference type="InterPro" id="IPR036396">
    <property type="entry name" value="Cyt_P450_sf"/>
</dbReference>
<sequence length="471" mass="54658">KLKPFKDTPGPKGLPVIGTLLEFTKKDGLKFNKMFEVMTSRSKEFGSVYKERIGFLESVIVSDPDEYTKVIKVDGKYPHRIEMLPMVHYRQKKKMALGTVNAQGEEWYRARMVLSKVMLKPKEVQEYVIAQSDVGNDFIKHMKSIASNDGQLLNFEREIFKWALESICVVLFEERIGCFPNPPTERAQEFIANLIGFFKYMQPLMYNLPVYKIYPTKTWRKYEKHGDTVFGIGLDMVTKVFLPGEKESKSEFLTYLLAQKSLSPVEANSHAVDLMIGAVETTANSMMWMLYCLSNFPEVQRKLQDEIDATLPQDEHITPEILSRLKYTRACLKETFRLYPVTFATSRMIHKDIELGGYHIPKGTHCQANLWGMGRDPDYFSDPLTFKPERWQRDTQTLEYHNPHAVLPFGHGARMCIGRRFAEQEIYIAVAKLMKHFTVEHVGHLHPILITVMIPDRPVNFRFRPRTKPER</sequence>
<dbReference type="GO" id="GO:0020037">
    <property type="term" value="F:heme binding"/>
    <property type="evidence" value="ECO:0007669"/>
    <property type="project" value="InterPro"/>
</dbReference>
<feature type="non-terminal residue" evidence="10">
    <location>
        <position position="1"/>
    </location>
</feature>
<evidence type="ECO:0000256" key="8">
    <source>
        <dbReference type="PIRSR" id="PIRSR602401-1"/>
    </source>
</evidence>
<dbReference type="InterPro" id="IPR002401">
    <property type="entry name" value="Cyt_P450_E_grp-I"/>
</dbReference>
<dbReference type="GO" id="GO:0004497">
    <property type="term" value="F:monooxygenase activity"/>
    <property type="evidence" value="ECO:0007669"/>
    <property type="project" value="UniProtKB-KW"/>
</dbReference>
<evidence type="ECO:0000313" key="10">
    <source>
        <dbReference type="EMBL" id="ELU08568.1"/>
    </source>
</evidence>
<keyword evidence="7 9" id="KW-0503">Monooxygenase</keyword>
<evidence type="ECO:0000256" key="6">
    <source>
        <dbReference type="ARBA" id="ARBA00023004"/>
    </source>
</evidence>
<dbReference type="EnsemblMetazoa" id="CapteT134490">
    <property type="protein sequence ID" value="CapteP134490"/>
    <property type="gene ID" value="CapteG134490"/>
</dbReference>
<name>R7UR53_CAPTE</name>
<dbReference type="CDD" id="cd11054">
    <property type="entry name" value="CYP24A1-like"/>
    <property type="match status" value="1"/>
</dbReference>
<dbReference type="InterPro" id="IPR050479">
    <property type="entry name" value="CYP11_CYP27_families"/>
</dbReference>
<protein>
    <recommendedName>
        <fullName evidence="13">Cytochrome P450</fullName>
    </recommendedName>
</protein>
<dbReference type="InterPro" id="IPR001128">
    <property type="entry name" value="Cyt_P450"/>
</dbReference>
<keyword evidence="12" id="KW-1185">Reference proteome</keyword>
<evidence type="ECO:0000256" key="1">
    <source>
        <dbReference type="ARBA" id="ARBA00001971"/>
    </source>
</evidence>
<keyword evidence="3 8" id="KW-0349">Heme</keyword>
<reference evidence="10 12" key="2">
    <citation type="journal article" date="2013" name="Nature">
        <title>Insights into bilaterian evolution from three spiralian genomes.</title>
        <authorList>
            <person name="Simakov O."/>
            <person name="Marletaz F."/>
            <person name="Cho S.J."/>
            <person name="Edsinger-Gonzales E."/>
            <person name="Havlak P."/>
            <person name="Hellsten U."/>
            <person name="Kuo D.H."/>
            <person name="Larsson T."/>
            <person name="Lv J."/>
            <person name="Arendt D."/>
            <person name="Savage R."/>
            <person name="Osoegawa K."/>
            <person name="de Jong P."/>
            <person name="Grimwood J."/>
            <person name="Chapman J.A."/>
            <person name="Shapiro H."/>
            <person name="Aerts A."/>
            <person name="Otillar R.P."/>
            <person name="Terry A.Y."/>
            <person name="Boore J.L."/>
            <person name="Grigoriev I.V."/>
            <person name="Lindberg D.R."/>
            <person name="Seaver E.C."/>
            <person name="Weisblat D.A."/>
            <person name="Putnam N.H."/>
            <person name="Rokhsar D.S."/>
        </authorList>
    </citation>
    <scope>NUCLEOTIDE SEQUENCE</scope>
    <source>
        <strain evidence="10 12">I ESC-2004</strain>
    </source>
</reference>
<evidence type="ECO:0000256" key="5">
    <source>
        <dbReference type="ARBA" id="ARBA00023002"/>
    </source>
</evidence>
<comment type="similarity">
    <text evidence="2 9">Belongs to the cytochrome P450 family.</text>
</comment>